<dbReference type="EMBL" id="BMXR01000017">
    <property type="protein sequence ID" value="GGX73513.1"/>
    <property type="molecule type" value="Genomic_DNA"/>
</dbReference>
<dbReference type="InterPro" id="IPR029063">
    <property type="entry name" value="SAM-dependent_MTases_sf"/>
</dbReference>
<dbReference type="GO" id="GO:0032259">
    <property type="term" value="P:methylation"/>
    <property type="evidence" value="ECO:0007669"/>
    <property type="project" value="UniProtKB-KW"/>
</dbReference>
<gene>
    <name evidence="1" type="ORF">GCM10007392_46200</name>
</gene>
<sequence>MNVTQDQVKAGQAVYTKRTLNLYDFIVLTVSNPWIWKCPTPRLIDHYNRHVTANHLDIGIGTGYFPDKCDFPSDNPRIGLMDLNSDTLAYASARIIRYRPEVYAHNVLEPLFQEIEPFDSIGVNYLLHCVPGSIETKAVMFDHLKPVMTDGATVFGSTLLQGDVPRSGLAKRLMAFYNKKGIFSNTEDTLAGLESALNQRFTDVTIERVGCAALFSARA</sequence>
<evidence type="ECO:0000313" key="1">
    <source>
        <dbReference type="EMBL" id="GGX73513.1"/>
    </source>
</evidence>
<accession>A0A918KTA7</accession>
<keyword evidence="1" id="KW-0489">Methyltransferase</keyword>
<dbReference type="GO" id="GO:0008168">
    <property type="term" value="F:methyltransferase activity"/>
    <property type="evidence" value="ECO:0007669"/>
    <property type="project" value="UniProtKB-KW"/>
</dbReference>
<organism evidence="1 2">
    <name type="scientific">Saccharospirillum salsuginis</name>
    <dbReference type="NCBI Taxonomy" id="418750"/>
    <lineage>
        <taxon>Bacteria</taxon>
        <taxon>Pseudomonadati</taxon>
        <taxon>Pseudomonadota</taxon>
        <taxon>Gammaproteobacteria</taxon>
        <taxon>Oceanospirillales</taxon>
        <taxon>Saccharospirillaceae</taxon>
        <taxon>Saccharospirillum</taxon>
    </lineage>
</organism>
<dbReference type="SUPFAM" id="SSF53335">
    <property type="entry name" value="S-adenosyl-L-methionine-dependent methyltransferases"/>
    <property type="match status" value="1"/>
</dbReference>
<dbReference type="Proteomes" id="UP000626148">
    <property type="component" value="Unassembled WGS sequence"/>
</dbReference>
<dbReference type="AlphaFoldDB" id="A0A918KTA7"/>
<proteinExistence type="predicted"/>
<dbReference type="Gene3D" id="3.40.50.150">
    <property type="entry name" value="Vaccinia Virus protein VP39"/>
    <property type="match status" value="1"/>
</dbReference>
<dbReference type="InterPro" id="IPR016584">
    <property type="entry name" value="MeTrfase_VrtF"/>
</dbReference>
<protein>
    <submittedName>
        <fullName evidence="1">Methyltransferase</fullName>
    </submittedName>
</protein>
<dbReference type="PIRSF" id="PIRSF011491">
    <property type="entry name" value="Mtase_YbcY_prd"/>
    <property type="match status" value="1"/>
</dbReference>
<dbReference type="RefSeq" id="WP_189613285.1">
    <property type="nucleotide sequence ID" value="NZ_BMXR01000017.1"/>
</dbReference>
<reference evidence="1" key="2">
    <citation type="submission" date="2020-09" db="EMBL/GenBank/DDBJ databases">
        <authorList>
            <person name="Sun Q."/>
            <person name="Kim S."/>
        </authorList>
    </citation>
    <scope>NUCLEOTIDE SEQUENCE</scope>
    <source>
        <strain evidence="1">KCTC 22169</strain>
    </source>
</reference>
<reference evidence="1" key="1">
    <citation type="journal article" date="2014" name="Int. J. Syst. Evol. Microbiol.">
        <title>Complete genome sequence of Corynebacterium casei LMG S-19264T (=DSM 44701T), isolated from a smear-ripened cheese.</title>
        <authorList>
            <consortium name="US DOE Joint Genome Institute (JGI-PGF)"/>
            <person name="Walter F."/>
            <person name="Albersmeier A."/>
            <person name="Kalinowski J."/>
            <person name="Ruckert C."/>
        </authorList>
    </citation>
    <scope>NUCLEOTIDE SEQUENCE</scope>
    <source>
        <strain evidence="1">KCTC 22169</strain>
    </source>
</reference>
<keyword evidence="2" id="KW-1185">Reference proteome</keyword>
<comment type="caution">
    <text evidence="1">The sequence shown here is derived from an EMBL/GenBank/DDBJ whole genome shotgun (WGS) entry which is preliminary data.</text>
</comment>
<keyword evidence="1" id="KW-0808">Transferase</keyword>
<name>A0A918KTA7_9GAMM</name>
<evidence type="ECO:0000313" key="2">
    <source>
        <dbReference type="Proteomes" id="UP000626148"/>
    </source>
</evidence>